<feature type="region of interest" description="Disordered" evidence="8">
    <location>
        <begin position="450"/>
        <end position="500"/>
    </location>
</feature>
<dbReference type="Proteomes" id="UP000657918">
    <property type="component" value="Unassembled WGS sequence"/>
</dbReference>
<evidence type="ECO:0000256" key="6">
    <source>
        <dbReference type="ARBA" id="ARBA00022840"/>
    </source>
</evidence>
<dbReference type="InterPro" id="IPR041702">
    <property type="entry name" value="BchD/ChlD_VWA"/>
</dbReference>
<evidence type="ECO:0000256" key="5">
    <source>
        <dbReference type="ARBA" id="ARBA00022741"/>
    </source>
</evidence>
<comment type="caution">
    <text evidence="10">The sequence shown here is derived from an EMBL/GenBank/DDBJ whole genome shotgun (WGS) entry which is preliminary data.</text>
</comment>
<dbReference type="EC" id="6.6.1.1" evidence="3"/>
<dbReference type="Gene3D" id="1.10.8.80">
    <property type="entry name" value="Magnesium chelatase subunit I, C-Terminal domain"/>
    <property type="match status" value="1"/>
</dbReference>
<dbReference type="GO" id="GO:0005524">
    <property type="term" value="F:ATP binding"/>
    <property type="evidence" value="ECO:0007669"/>
    <property type="project" value="UniProtKB-KW"/>
</dbReference>
<evidence type="ECO:0000259" key="9">
    <source>
        <dbReference type="PROSITE" id="PS50234"/>
    </source>
</evidence>
<comment type="pathway">
    <text evidence="1">Porphyrin-containing compound metabolism; chlorophyll biosynthesis.</text>
</comment>
<keyword evidence="5" id="KW-0547">Nucleotide-binding</keyword>
<dbReference type="PANTHER" id="PTHR43473">
    <property type="entry name" value="MAGNESIUM-CHELATASE SUBUNIT CHLD, CHLOROPLASTIC"/>
    <property type="match status" value="1"/>
</dbReference>
<feature type="region of interest" description="Disordered" evidence="8">
    <location>
        <begin position="748"/>
        <end position="767"/>
    </location>
</feature>
<dbReference type="Pfam" id="PF17863">
    <property type="entry name" value="AAA_lid_2"/>
    <property type="match status" value="1"/>
</dbReference>
<evidence type="ECO:0000256" key="3">
    <source>
        <dbReference type="ARBA" id="ARBA00012825"/>
    </source>
</evidence>
<evidence type="ECO:0000256" key="7">
    <source>
        <dbReference type="ARBA" id="ARBA00030779"/>
    </source>
</evidence>
<dbReference type="Pfam" id="PF01078">
    <property type="entry name" value="Mg_chelatase"/>
    <property type="match status" value="1"/>
</dbReference>
<organism evidence="10 11">
    <name type="scientific">Salix dunnii</name>
    <dbReference type="NCBI Taxonomy" id="1413687"/>
    <lineage>
        <taxon>Eukaryota</taxon>
        <taxon>Viridiplantae</taxon>
        <taxon>Streptophyta</taxon>
        <taxon>Embryophyta</taxon>
        <taxon>Tracheophyta</taxon>
        <taxon>Spermatophyta</taxon>
        <taxon>Magnoliopsida</taxon>
        <taxon>eudicotyledons</taxon>
        <taxon>Gunneridae</taxon>
        <taxon>Pentapetalae</taxon>
        <taxon>rosids</taxon>
        <taxon>fabids</taxon>
        <taxon>Malpighiales</taxon>
        <taxon>Salicaceae</taxon>
        <taxon>Saliceae</taxon>
        <taxon>Salix</taxon>
    </lineage>
</organism>
<dbReference type="SUPFAM" id="SSF53300">
    <property type="entry name" value="vWA-like"/>
    <property type="match status" value="1"/>
</dbReference>
<keyword evidence="6" id="KW-0067">ATP-binding</keyword>
<protein>
    <recommendedName>
        <fullName evidence="4">Magnesium-chelatase subunit ChlD, chloroplastic</fullName>
        <ecNumber evidence="3">6.6.1.1</ecNumber>
    </recommendedName>
    <alternativeName>
        <fullName evidence="7">Mg-protoporphyrin IX chelatase subunit ChlD</fullName>
    </alternativeName>
</protein>
<dbReference type="InterPro" id="IPR027417">
    <property type="entry name" value="P-loop_NTPase"/>
</dbReference>
<evidence type="ECO:0000256" key="4">
    <source>
        <dbReference type="ARBA" id="ARBA00016746"/>
    </source>
</evidence>
<dbReference type="InterPro" id="IPR036465">
    <property type="entry name" value="vWFA_dom_sf"/>
</dbReference>
<keyword evidence="11" id="KW-1185">Reference proteome</keyword>
<dbReference type="SUPFAM" id="SSF52540">
    <property type="entry name" value="P-loop containing nucleoside triphosphate hydrolases"/>
    <property type="match status" value="1"/>
</dbReference>
<dbReference type="PANTHER" id="PTHR43473:SF2">
    <property type="entry name" value="MAGNESIUM-CHELATASE SUBUNIT CHLD, CHLOROPLASTIC"/>
    <property type="match status" value="1"/>
</dbReference>
<dbReference type="SMART" id="SM00327">
    <property type="entry name" value="VWA"/>
    <property type="match status" value="1"/>
</dbReference>
<sequence>MAFTPPSPSSSLSILQSSTPALFYSLKPHSLLFPTPSFSHAFNPKKTHTRRFRVVAANVTLQSGNGAVATPNTATEKLDSTSYGRQYFPLAAVVGQDAIKTALLLGAIDREIGGIAISGRRGTAKTVMARGLHEVLPPIDVVMGSIANADPACPEEWEDGLSERVEYDSNGNIKTQVVKSPFVQIPLGVTEDRLIGSVDVEESVKTGTTVFQPGLLAEAHRGVLYVDEINLLDEGISNLLLNVLTEGVNIVEREGISFRHPCKPLLIATYNPEEGAVREHLLDRIAINLSADLPMNFEDRVAAVGIATQFQERGNEVFEMVGEETEYAKTQVLSSNDLSYQLEAIISHIPTTSDIAWLNQRQDNLLGMASLYTYGKKIILAREYLKDVNIGRDQLKYLVLEALRGGCQGHRAELYAARVAKCLTALEGREKVTVDDLKKAVELVILPRSIINEKPPEQQDQQPPPPPPPQNQDSGDEQNEEEDQEDDDDGDDKDNEQQQEQVPEEFIFDAEGGLVDEKLLFFAQQAQRRRGKAGRAKNVIFSEDRGRYIKPMLPKGPVKRLAVDATLRAAAPYQKLRKEKDTQKSRKVYVEKTDMRAKRMARKAGALCAFGLNYVPLLREGVLVLFCFPNIEREKVIFVVDASGSMALNRMQNAKGAALKLLAESYTSRDQVAIIPFRGDAAEVLLPPSRSISMARKRLERLPCGGGSPLAHGLTTAVRVGLNAEKSGDVGRIMIVAITDGRANISLKRSTDPEAAGPDAPRPSTKELKDEILEVAGKIFKAGMSLLVIDTENKFVSTGFAKEIARVAQGKYYYLPNASDAVISATTREALSALKSS</sequence>
<dbReference type="AlphaFoldDB" id="A0A835JQF4"/>
<reference evidence="10 11" key="1">
    <citation type="submission" date="2020-10" db="EMBL/GenBank/DDBJ databases">
        <title>Plant Genome Project.</title>
        <authorList>
            <person name="Zhang R.-G."/>
        </authorList>
    </citation>
    <scope>NUCLEOTIDE SEQUENCE [LARGE SCALE GENOMIC DNA]</scope>
    <source>
        <strain evidence="10">FAFU-HL-1</strain>
        <tissue evidence="10">Leaf</tissue>
    </source>
</reference>
<dbReference type="PROSITE" id="PS50234">
    <property type="entry name" value="VWFA"/>
    <property type="match status" value="1"/>
</dbReference>
<dbReference type="SMART" id="SM00382">
    <property type="entry name" value="AAA"/>
    <property type="match status" value="1"/>
</dbReference>
<dbReference type="InterPro" id="IPR002035">
    <property type="entry name" value="VWF_A"/>
</dbReference>
<dbReference type="InterPro" id="IPR000523">
    <property type="entry name" value="Mg_chelatse_chII-like_cat_dom"/>
</dbReference>
<dbReference type="GO" id="GO:0016851">
    <property type="term" value="F:magnesium chelatase activity"/>
    <property type="evidence" value="ECO:0007669"/>
    <property type="project" value="UniProtKB-EC"/>
</dbReference>
<dbReference type="Gene3D" id="3.40.50.300">
    <property type="entry name" value="P-loop containing nucleotide triphosphate hydrolases"/>
    <property type="match status" value="1"/>
</dbReference>
<dbReference type="GO" id="GO:0015995">
    <property type="term" value="P:chlorophyll biosynthetic process"/>
    <property type="evidence" value="ECO:0007669"/>
    <property type="project" value="UniProtKB-UniPathway"/>
</dbReference>
<dbReference type="EMBL" id="JADGMS010000009">
    <property type="protein sequence ID" value="KAF9675497.1"/>
    <property type="molecule type" value="Genomic_DNA"/>
</dbReference>
<gene>
    <name evidence="10" type="ORF">SADUNF_Sadunf09G0038300</name>
</gene>
<dbReference type="Gene3D" id="3.40.50.410">
    <property type="entry name" value="von Willebrand factor, type A domain"/>
    <property type="match status" value="1"/>
</dbReference>
<dbReference type="InterPro" id="IPR003593">
    <property type="entry name" value="AAA+_ATPase"/>
</dbReference>
<dbReference type="OrthoDB" id="299997at2759"/>
<dbReference type="UniPathway" id="UPA00668"/>
<feature type="domain" description="VWFA" evidence="9">
    <location>
        <begin position="635"/>
        <end position="831"/>
    </location>
</feature>
<evidence type="ECO:0000256" key="1">
    <source>
        <dbReference type="ARBA" id="ARBA00005173"/>
    </source>
</evidence>
<evidence type="ECO:0000256" key="2">
    <source>
        <dbReference type="ARBA" id="ARBA00005799"/>
    </source>
</evidence>
<dbReference type="CDD" id="cd01451">
    <property type="entry name" value="vWA_Magnesium_chelatase"/>
    <property type="match status" value="1"/>
</dbReference>
<dbReference type="InterPro" id="IPR041628">
    <property type="entry name" value="ChlI/MoxR_AAA_lid"/>
</dbReference>
<comment type="similarity">
    <text evidence="2">Belongs to the Mg-chelatase subunits D/I family.</text>
</comment>
<evidence type="ECO:0000313" key="11">
    <source>
        <dbReference type="Proteomes" id="UP000657918"/>
    </source>
</evidence>
<evidence type="ECO:0000313" key="10">
    <source>
        <dbReference type="EMBL" id="KAF9675497.1"/>
    </source>
</evidence>
<evidence type="ECO:0000256" key="8">
    <source>
        <dbReference type="SAM" id="MobiDB-lite"/>
    </source>
</evidence>
<name>A0A835JQF4_9ROSI</name>
<proteinExistence type="inferred from homology"/>
<accession>A0A835JQF4</accession>
<dbReference type="Pfam" id="PF13519">
    <property type="entry name" value="VWA_2"/>
    <property type="match status" value="1"/>
</dbReference>
<feature type="compositionally biased region" description="Acidic residues" evidence="8">
    <location>
        <begin position="474"/>
        <end position="494"/>
    </location>
</feature>